<feature type="active site" description="Proton acceptor" evidence="15">
    <location>
        <position position="72"/>
    </location>
</feature>
<keyword evidence="14" id="KW-1208">Phospholipid metabolism</keyword>
<keyword evidence="5" id="KW-0808">Transferase</keyword>
<evidence type="ECO:0000256" key="17">
    <source>
        <dbReference type="PIRSR" id="PIRSR600829-3"/>
    </source>
</evidence>
<dbReference type="Gene3D" id="1.10.287.3610">
    <property type="match status" value="1"/>
</dbReference>
<keyword evidence="21" id="KW-1185">Reference proteome</keyword>
<dbReference type="GO" id="GO:0016301">
    <property type="term" value="F:kinase activity"/>
    <property type="evidence" value="ECO:0007669"/>
    <property type="project" value="UniProtKB-KW"/>
</dbReference>
<dbReference type="EMBL" id="JADZSC010000001">
    <property type="protein sequence ID" value="MBH0229911.1"/>
    <property type="molecule type" value="Genomic_DNA"/>
</dbReference>
<name>A0A931HUX8_9BACI</name>
<dbReference type="PANTHER" id="PTHR34299">
    <property type="entry name" value="DIACYLGLYCEROL KINASE"/>
    <property type="match status" value="1"/>
</dbReference>
<dbReference type="RefSeq" id="WP_197316493.1">
    <property type="nucleotide sequence ID" value="NZ_JADZSC010000001.1"/>
</dbReference>
<feature type="binding site" evidence="17">
    <location>
        <position position="79"/>
    </location>
    <ligand>
        <name>ATP</name>
        <dbReference type="ChEBI" id="CHEBI:30616"/>
    </ligand>
</feature>
<keyword evidence="7 17" id="KW-0547">Nucleotide-binding</keyword>
<evidence type="ECO:0000256" key="16">
    <source>
        <dbReference type="PIRSR" id="PIRSR600829-2"/>
    </source>
</evidence>
<evidence type="ECO:0000256" key="8">
    <source>
        <dbReference type="ARBA" id="ARBA00022777"/>
    </source>
</evidence>
<evidence type="ECO:0000256" key="15">
    <source>
        <dbReference type="PIRSR" id="PIRSR600829-1"/>
    </source>
</evidence>
<feature type="binding site" evidence="17">
    <location>
        <position position="19"/>
    </location>
    <ligand>
        <name>ATP</name>
        <dbReference type="ChEBI" id="CHEBI:30616"/>
    </ligand>
</feature>
<keyword evidence="6 19" id="KW-0812">Transmembrane</keyword>
<evidence type="ECO:0000313" key="20">
    <source>
        <dbReference type="EMBL" id="MBH0229911.1"/>
    </source>
</evidence>
<feature type="binding site" evidence="17">
    <location>
        <begin position="88"/>
        <end position="90"/>
    </location>
    <ligand>
        <name>ATP</name>
        <dbReference type="ChEBI" id="CHEBI:30616"/>
    </ligand>
</feature>
<comment type="similarity">
    <text evidence="2">Belongs to the bacterial diacylglycerol kinase family.</text>
</comment>
<proteinExistence type="inferred from homology"/>
<dbReference type="GO" id="GO:0008654">
    <property type="term" value="P:phospholipid biosynthetic process"/>
    <property type="evidence" value="ECO:0007669"/>
    <property type="project" value="UniProtKB-KW"/>
</dbReference>
<dbReference type="InterPro" id="IPR000829">
    <property type="entry name" value="DAGK"/>
</dbReference>
<keyword evidence="11" id="KW-0443">Lipid metabolism</keyword>
<keyword evidence="4" id="KW-0444">Lipid biosynthesis</keyword>
<dbReference type="AlphaFoldDB" id="A0A931HUX8"/>
<dbReference type="CDD" id="cd14265">
    <property type="entry name" value="UDPK_IM_like"/>
    <property type="match status" value="1"/>
</dbReference>
<feature type="binding site" evidence="17">
    <location>
        <begin position="97"/>
        <end position="98"/>
    </location>
    <ligand>
        <name>ATP</name>
        <dbReference type="ChEBI" id="CHEBI:30616"/>
    </ligand>
</feature>
<comment type="subcellular location">
    <subcellularLocation>
        <location evidence="1">Cell membrane</location>
        <topology evidence="1">Multi-pass membrane protein</topology>
    </subcellularLocation>
</comment>
<feature type="binding site" evidence="18">
    <location>
        <position position="79"/>
    </location>
    <ligand>
        <name>a divalent metal cation</name>
        <dbReference type="ChEBI" id="CHEBI:60240"/>
    </ligand>
</feature>
<evidence type="ECO:0000256" key="19">
    <source>
        <dbReference type="SAM" id="Phobius"/>
    </source>
</evidence>
<evidence type="ECO:0000256" key="9">
    <source>
        <dbReference type="ARBA" id="ARBA00022840"/>
    </source>
</evidence>
<evidence type="ECO:0000256" key="7">
    <source>
        <dbReference type="ARBA" id="ARBA00022741"/>
    </source>
</evidence>
<keyword evidence="10 19" id="KW-1133">Transmembrane helix</keyword>
<evidence type="ECO:0000256" key="4">
    <source>
        <dbReference type="ARBA" id="ARBA00022516"/>
    </source>
</evidence>
<evidence type="ECO:0000256" key="1">
    <source>
        <dbReference type="ARBA" id="ARBA00004651"/>
    </source>
</evidence>
<keyword evidence="13" id="KW-0594">Phospholipid biosynthesis</keyword>
<evidence type="ECO:0000256" key="6">
    <source>
        <dbReference type="ARBA" id="ARBA00022692"/>
    </source>
</evidence>
<feature type="transmembrane region" description="Helical" evidence="19">
    <location>
        <begin position="99"/>
        <end position="120"/>
    </location>
</feature>
<gene>
    <name evidence="20" type="ORF">H0267_06750</name>
</gene>
<feature type="binding site" evidence="18">
    <location>
        <position position="31"/>
    </location>
    <ligand>
        <name>a divalent metal cation</name>
        <dbReference type="ChEBI" id="CHEBI:60240"/>
    </ligand>
</feature>
<feature type="binding site" evidence="16">
    <location>
        <position position="72"/>
    </location>
    <ligand>
        <name>substrate</name>
    </ligand>
</feature>
<comment type="caution">
    <text evidence="20">The sequence shown here is derived from an EMBL/GenBank/DDBJ whole genome shotgun (WGS) entry which is preliminary data.</text>
</comment>
<dbReference type="InterPro" id="IPR036945">
    <property type="entry name" value="DAGK_sf"/>
</dbReference>
<dbReference type="Proteomes" id="UP000614490">
    <property type="component" value="Unassembled WGS sequence"/>
</dbReference>
<sequence length="124" mass="13491">MNSALKEPSTKKKSVGFRYAWKGIKEVFKTEKNFRIHLGAGFLAILAGLVLSLTPVEWAVIILTIAVILSLEMVNSSIERIIDYLAPERHPMAGMIKDIAAGAVLVSAVASVFIALVIFLPKVL</sequence>
<keyword evidence="9 17" id="KW-0067">ATP-binding</keyword>
<accession>A0A931HUX8</accession>
<reference evidence="20 21" key="1">
    <citation type="journal article" date="2005" name="Int. J. Syst. Evol. Microbiol.">
        <title>Halobacillus yeomjeoni sp. nov., isolated from a marine solar saltern in Korea.</title>
        <authorList>
            <person name="Yoon J.H."/>
            <person name="Kang S.J."/>
            <person name="Lee C.H."/>
            <person name="Oh H.W."/>
            <person name="Oh T.K."/>
        </authorList>
    </citation>
    <scope>NUCLEOTIDE SEQUENCE [LARGE SCALE GENOMIC DNA]</scope>
    <source>
        <strain evidence="20 21">KCTC 3957</strain>
    </source>
</reference>
<evidence type="ECO:0000256" key="2">
    <source>
        <dbReference type="ARBA" id="ARBA00005967"/>
    </source>
</evidence>
<keyword evidence="3" id="KW-1003">Cell membrane</keyword>
<evidence type="ECO:0000256" key="13">
    <source>
        <dbReference type="ARBA" id="ARBA00023209"/>
    </source>
</evidence>
<evidence type="ECO:0000313" key="21">
    <source>
        <dbReference type="Proteomes" id="UP000614490"/>
    </source>
</evidence>
<evidence type="ECO:0000256" key="18">
    <source>
        <dbReference type="PIRSR" id="PIRSR600829-4"/>
    </source>
</evidence>
<evidence type="ECO:0000256" key="3">
    <source>
        <dbReference type="ARBA" id="ARBA00022475"/>
    </source>
</evidence>
<feature type="transmembrane region" description="Helical" evidence="19">
    <location>
        <begin position="58"/>
        <end position="78"/>
    </location>
</feature>
<keyword evidence="18" id="KW-0479">Metal-binding</keyword>
<evidence type="ECO:0000256" key="14">
    <source>
        <dbReference type="ARBA" id="ARBA00023264"/>
    </source>
</evidence>
<keyword evidence="18" id="KW-0460">Magnesium</keyword>
<evidence type="ECO:0000256" key="10">
    <source>
        <dbReference type="ARBA" id="ARBA00022989"/>
    </source>
</evidence>
<feature type="binding site" evidence="17">
    <location>
        <position position="31"/>
    </location>
    <ligand>
        <name>ATP</name>
        <dbReference type="ChEBI" id="CHEBI:30616"/>
    </ligand>
</feature>
<keyword evidence="8 20" id="KW-0418">Kinase</keyword>
<protein>
    <submittedName>
        <fullName evidence="20">Diacylglycerol kinase family protein</fullName>
    </submittedName>
</protein>
<dbReference type="GO" id="GO:0046872">
    <property type="term" value="F:metal ion binding"/>
    <property type="evidence" value="ECO:0007669"/>
    <property type="project" value="UniProtKB-KW"/>
</dbReference>
<organism evidence="20 21">
    <name type="scientific">Halobacillus yeomjeoni</name>
    <dbReference type="NCBI Taxonomy" id="311194"/>
    <lineage>
        <taxon>Bacteria</taxon>
        <taxon>Bacillati</taxon>
        <taxon>Bacillota</taxon>
        <taxon>Bacilli</taxon>
        <taxon>Bacillales</taxon>
        <taxon>Bacillaceae</taxon>
        <taxon>Halobacillus</taxon>
    </lineage>
</organism>
<keyword evidence="12 19" id="KW-0472">Membrane</keyword>
<evidence type="ECO:0000256" key="11">
    <source>
        <dbReference type="ARBA" id="ARBA00023098"/>
    </source>
</evidence>
<dbReference type="GO" id="GO:0005524">
    <property type="term" value="F:ATP binding"/>
    <property type="evidence" value="ECO:0007669"/>
    <property type="project" value="UniProtKB-KW"/>
</dbReference>
<feature type="transmembrane region" description="Helical" evidence="19">
    <location>
        <begin position="34"/>
        <end position="52"/>
    </location>
</feature>
<comment type="cofactor">
    <cofactor evidence="18">
        <name>Mg(2+)</name>
        <dbReference type="ChEBI" id="CHEBI:18420"/>
    </cofactor>
    <text evidence="18">Mn(2+), Zn(2+), Cd(2+) and Co(2+) support activity to lesser extents.</text>
</comment>
<dbReference type="GO" id="GO:0005886">
    <property type="term" value="C:plasma membrane"/>
    <property type="evidence" value="ECO:0007669"/>
    <property type="project" value="UniProtKB-SubCell"/>
</dbReference>
<dbReference type="PANTHER" id="PTHR34299:SF1">
    <property type="entry name" value="DIACYLGLYCEROL KINASE"/>
    <property type="match status" value="1"/>
</dbReference>
<evidence type="ECO:0000256" key="5">
    <source>
        <dbReference type="ARBA" id="ARBA00022679"/>
    </source>
</evidence>
<evidence type="ECO:0000256" key="12">
    <source>
        <dbReference type="ARBA" id="ARBA00023136"/>
    </source>
</evidence>
<dbReference type="InterPro" id="IPR033717">
    <property type="entry name" value="UDPK"/>
</dbReference>
<dbReference type="Pfam" id="PF01219">
    <property type="entry name" value="DAGK_prokar"/>
    <property type="match status" value="1"/>
</dbReference>